<keyword evidence="2" id="KW-1185">Reference proteome</keyword>
<dbReference type="Proteomes" id="UP000324222">
    <property type="component" value="Unassembled WGS sequence"/>
</dbReference>
<organism evidence="1 2">
    <name type="scientific">Portunus trituberculatus</name>
    <name type="common">Swimming crab</name>
    <name type="synonym">Neptunus trituberculatus</name>
    <dbReference type="NCBI Taxonomy" id="210409"/>
    <lineage>
        <taxon>Eukaryota</taxon>
        <taxon>Metazoa</taxon>
        <taxon>Ecdysozoa</taxon>
        <taxon>Arthropoda</taxon>
        <taxon>Crustacea</taxon>
        <taxon>Multicrustacea</taxon>
        <taxon>Malacostraca</taxon>
        <taxon>Eumalacostraca</taxon>
        <taxon>Eucarida</taxon>
        <taxon>Decapoda</taxon>
        <taxon>Pleocyemata</taxon>
        <taxon>Brachyura</taxon>
        <taxon>Eubrachyura</taxon>
        <taxon>Portunoidea</taxon>
        <taxon>Portunidae</taxon>
        <taxon>Portuninae</taxon>
        <taxon>Portunus</taxon>
    </lineage>
</organism>
<gene>
    <name evidence="1" type="ORF">E2C01_068168</name>
</gene>
<reference evidence="1 2" key="1">
    <citation type="submission" date="2019-05" db="EMBL/GenBank/DDBJ databases">
        <title>Another draft genome of Portunus trituberculatus and its Hox gene families provides insights of decapod evolution.</title>
        <authorList>
            <person name="Jeong J.-H."/>
            <person name="Song I."/>
            <person name="Kim S."/>
            <person name="Choi T."/>
            <person name="Kim D."/>
            <person name="Ryu S."/>
            <person name="Kim W."/>
        </authorList>
    </citation>
    <scope>NUCLEOTIDE SEQUENCE [LARGE SCALE GENOMIC DNA]</scope>
    <source>
        <tissue evidence="1">Muscle</tissue>
    </source>
</reference>
<protein>
    <submittedName>
        <fullName evidence="1">Uncharacterized protein</fullName>
    </submittedName>
</protein>
<name>A0A5B7HYR0_PORTR</name>
<proteinExistence type="predicted"/>
<dbReference type="EMBL" id="VSRR010037629">
    <property type="protein sequence ID" value="MPC73828.1"/>
    <property type="molecule type" value="Genomic_DNA"/>
</dbReference>
<accession>A0A5B7HYR0</accession>
<dbReference type="AlphaFoldDB" id="A0A5B7HYR0"/>
<evidence type="ECO:0000313" key="2">
    <source>
        <dbReference type="Proteomes" id="UP000324222"/>
    </source>
</evidence>
<sequence length="26" mass="2725">MTPTTATLMPLPSTLLTASTTFLTLT</sequence>
<evidence type="ECO:0000313" key="1">
    <source>
        <dbReference type="EMBL" id="MPC73828.1"/>
    </source>
</evidence>
<comment type="caution">
    <text evidence="1">The sequence shown here is derived from an EMBL/GenBank/DDBJ whole genome shotgun (WGS) entry which is preliminary data.</text>
</comment>